<dbReference type="Proteomes" id="UP000078148">
    <property type="component" value="Chromosome"/>
</dbReference>
<name>A0A172ZKJ3_9BACL</name>
<feature type="transmembrane region" description="Helical" evidence="1">
    <location>
        <begin position="192"/>
        <end position="210"/>
    </location>
</feature>
<feature type="transmembrane region" description="Helical" evidence="1">
    <location>
        <begin position="59"/>
        <end position="80"/>
    </location>
</feature>
<feature type="transmembrane region" description="Helical" evidence="1">
    <location>
        <begin position="344"/>
        <end position="366"/>
    </location>
</feature>
<dbReference type="AlphaFoldDB" id="A0A172ZKJ3"/>
<dbReference type="STRING" id="1616788.AR543_20460"/>
<dbReference type="KEGG" id="pbv:AR543_20460"/>
<accession>A0A172ZKJ3</accession>
<feature type="transmembrane region" description="Helical" evidence="1">
    <location>
        <begin position="166"/>
        <end position="186"/>
    </location>
</feature>
<keyword evidence="3" id="KW-1185">Reference proteome</keyword>
<proteinExistence type="predicted"/>
<reference evidence="3" key="1">
    <citation type="submission" date="2015-10" db="EMBL/GenBank/DDBJ databases">
        <title>Genome of Paenibacillus bovis sp. nov.</title>
        <authorList>
            <person name="Wu Z."/>
            <person name="Gao C."/>
            <person name="Liu Z."/>
            <person name="Zheng H."/>
        </authorList>
    </citation>
    <scope>NUCLEOTIDE SEQUENCE [LARGE SCALE GENOMIC DNA]</scope>
    <source>
        <strain evidence="3">BD3526</strain>
    </source>
</reference>
<keyword evidence="1" id="KW-1133">Transmembrane helix</keyword>
<evidence type="ECO:0008006" key="4">
    <source>
        <dbReference type="Google" id="ProtNLM"/>
    </source>
</evidence>
<gene>
    <name evidence="2" type="ORF">AR543_20460</name>
</gene>
<dbReference type="GO" id="GO:0016020">
    <property type="term" value="C:membrane"/>
    <property type="evidence" value="ECO:0007669"/>
    <property type="project" value="InterPro"/>
</dbReference>
<feature type="transmembrane region" description="Helical" evidence="1">
    <location>
        <begin position="134"/>
        <end position="154"/>
    </location>
</feature>
<dbReference type="Pfam" id="PF05975">
    <property type="entry name" value="EcsB"/>
    <property type="match status" value="1"/>
</dbReference>
<dbReference type="PIRSF" id="PIRSF037259">
    <property type="entry name" value="EcsB_ABC"/>
    <property type="match status" value="1"/>
</dbReference>
<reference evidence="2 3" key="2">
    <citation type="journal article" date="2016" name="Int. J. Syst. Evol. Microbiol.">
        <title>Paenibacillus bovis sp. nov., isolated from raw yak (Bos grunniens) milk.</title>
        <authorList>
            <person name="Gao C."/>
            <person name="Han J."/>
            <person name="Liu Z."/>
            <person name="Xu X."/>
            <person name="Hang F."/>
            <person name="Wu Z."/>
        </authorList>
    </citation>
    <scope>NUCLEOTIDE SEQUENCE [LARGE SCALE GENOMIC DNA]</scope>
    <source>
        <strain evidence="2 3">BD3526</strain>
    </source>
</reference>
<feature type="transmembrane region" description="Helical" evidence="1">
    <location>
        <begin position="304"/>
        <end position="323"/>
    </location>
</feature>
<sequence length="407" mass="47029">MSDLLRLRQQRRADFWSRILPYTQYVIQSGLAVVTLFLLIAFAAWYTTFLQKLPPGLPVYWIMLILLTPLTVYGTVRTYMRPADVVFMLPMEKRMHEYFAPGWRGAVIGKYIWLLLLTLIVWPFYIRAAADAKPLLLTLVLLLLLKIVSNYGSWQELRINGDTVRVIYRLLRYVAVIALLAAYLWLPLWTGTIVLVLGAAVYYGLLRLPGKAQVPWERLIAAEKNHATAVMRMLGWFVDVPTGERKINRRRWLSFAGNRVPWKQERAFRFLVSKTLVRSELLPTLIRFVLFGMLLVLLTRESWFGVAVYLLFILLAGMQMTSLRKQHTDTLWLSIYPLPPTSQRLETVGLITQVQLLIAILIWIPLATAGDPVRIVWTLAAGLVMVWLYRSSLNRKWLRDLAADDEL</sequence>
<feature type="transmembrane region" description="Helical" evidence="1">
    <location>
        <begin position="372"/>
        <end position="389"/>
    </location>
</feature>
<keyword evidence="1" id="KW-0472">Membrane</keyword>
<feature type="transmembrane region" description="Helical" evidence="1">
    <location>
        <begin position="101"/>
        <end position="122"/>
    </location>
</feature>
<evidence type="ECO:0000313" key="3">
    <source>
        <dbReference type="Proteomes" id="UP000078148"/>
    </source>
</evidence>
<evidence type="ECO:0000313" key="2">
    <source>
        <dbReference type="EMBL" id="ANF98146.1"/>
    </source>
</evidence>
<keyword evidence="1" id="KW-0812">Transmembrane</keyword>
<protein>
    <recommendedName>
        <fullName evidence="4">ABC transporter permease</fullName>
    </recommendedName>
</protein>
<evidence type="ECO:0000256" key="1">
    <source>
        <dbReference type="SAM" id="Phobius"/>
    </source>
</evidence>
<feature type="transmembrane region" description="Helical" evidence="1">
    <location>
        <begin position="281"/>
        <end position="298"/>
    </location>
</feature>
<dbReference type="InterPro" id="IPR010288">
    <property type="entry name" value="EcsB_ABC"/>
</dbReference>
<dbReference type="EMBL" id="CP013023">
    <property type="protein sequence ID" value="ANF98146.1"/>
    <property type="molecule type" value="Genomic_DNA"/>
</dbReference>
<feature type="transmembrane region" description="Helical" evidence="1">
    <location>
        <begin position="21"/>
        <end position="47"/>
    </location>
</feature>
<organism evidence="2 3">
    <name type="scientific">Paenibacillus bovis</name>
    <dbReference type="NCBI Taxonomy" id="1616788"/>
    <lineage>
        <taxon>Bacteria</taxon>
        <taxon>Bacillati</taxon>
        <taxon>Bacillota</taxon>
        <taxon>Bacilli</taxon>
        <taxon>Bacillales</taxon>
        <taxon>Paenibacillaceae</taxon>
        <taxon>Paenibacillus</taxon>
    </lineage>
</organism>